<comment type="caution">
    <text evidence="1">The sequence shown here is derived from an EMBL/GenBank/DDBJ whole genome shotgun (WGS) entry which is preliminary data.</text>
</comment>
<accession>A0AAN7ZE18</accession>
<reference evidence="1 2" key="1">
    <citation type="submission" date="2023-10" db="EMBL/GenBank/DDBJ databases">
        <title>Draft genome sequence of Xylaria bambusicola isolate GMP-LS, the root and basal stem rot pathogen of sugarcane in Indonesia.</title>
        <authorList>
            <person name="Selvaraj P."/>
            <person name="Muralishankar V."/>
            <person name="Muruganantham S."/>
            <person name="Sp S."/>
            <person name="Haryani S."/>
            <person name="Lau K.J.X."/>
            <person name="Naqvi N.I."/>
        </authorList>
    </citation>
    <scope>NUCLEOTIDE SEQUENCE [LARGE SCALE GENOMIC DNA]</scope>
    <source>
        <strain evidence="1">GMP-LS</strain>
    </source>
</reference>
<gene>
    <name evidence="1" type="ORF">RRF57_013083</name>
</gene>
<dbReference type="Proteomes" id="UP001305414">
    <property type="component" value="Unassembled WGS sequence"/>
</dbReference>
<dbReference type="AlphaFoldDB" id="A0AAN7ZE18"/>
<organism evidence="1 2">
    <name type="scientific">Xylaria bambusicola</name>
    <dbReference type="NCBI Taxonomy" id="326684"/>
    <lineage>
        <taxon>Eukaryota</taxon>
        <taxon>Fungi</taxon>
        <taxon>Dikarya</taxon>
        <taxon>Ascomycota</taxon>
        <taxon>Pezizomycotina</taxon>
        <taxon>Sordariomycetes</taxon>
        <taxon>Xylariomycetidae</taxon>
        <taxon>Xylariales</taxon>
        <taxon>Xylariaceae</taxon>
        <taxon>Xylaria</taxon>
    </lineage>
</organism>
<sequence length="138" mass="15057">MPYTISRVWKLNQDGSAAEQASFVYLDNQLLGCTVTAVTIEIRGKYRQNELLSARARVGLLLTASATCAIDDTGSKSKGNKEGDITYFNPLGSFGFTDDSIPNFLLKDKTKKTSLFCGGIFIEATLYTSIRGLLQRGS</sequence>
<evidence type="ECO:0000313" key="1">
    <source>
        <dbReference type="EMBL" id="KAK5637371.1"/>
    </source>
</evidence>
<protein>
    <submittedName>
        <fullName evidence="1">Uncharacterized protein</fullName>
    </submittedName>
</protein>
<keyword evidence="2" id="KW-1185">Reference proteome</keyword>
<proteinExistence type="predicted"/>
<dbReference type="EMBL" id="JAWHQM010000112">
    <property type="protein sequence ID" value="KAK5637371.1"/>
    <property type="molecule type" value="Genomic_DNA"/>
</dbReference>
<name>A0AAN7ZE18_9PEZI</name>
<evidence type="ECO:0000313" key="2">
    <source>
        <dbReference type="Proteomes" id="UP001305414"/>
    </source>
</evidence>